<name>A0AAP7TAD5_BACAM</name>
<dbReference type="Pfam" id="PF25209">
    <property type="entry name" value="Phage_capsid_4"/>
    <property type="match status" value="1"/>
</dbReference>
<reference evidence="1 2" key="1">
    <citation type="submission" date="2016-10" db="EMBL/GenBank/DDBJ databases">
        <authorList>
            <person name="Marach S."/>
            <person name="Prathuangwong S."/>
            <person name="Takikawa Y."/>
            <person name="Dohra H."/>
        </authorList>
    </citation>
    <scope>NUCLEOTIDE SEQUENCE [LARGE SCALE GENOMIC DNA]</scope>
    <source>
        <strain evidence="1 2">K2</strain>
    </source>
</reference>
<evidence type="ECO:0000313" key="2">
    <source>
        <dbReference type="Proteomes" id="UP000180036"/>
    </source>
</evidence>
<dbReference type="RefSeq" id="WP_042635082.1">
    <property type="nucleotide sequence ID" value="NZ_JBHGAE010000002.1"/>
</dbReference>
<protein>
    <submittedName>
        <fullName evidence="1">P22 coat protein-protein 5 domain protein</fullName>
    </submittedName>
</protein>
<sequence length="286" mass="31470">MALDNFIPVLWSARLLSNLQRTLVYGQTGVINRDYEGEITAAGDSVTINNMGRVSVGDYTKNQDMDSAQTLDSTSRKLLIDQSKYFNFQIDDVDKIQQNPKLMDAAMQEAAYALKNTADSYIASHYVDAAHTIGSDTKVVSPTKNDAYEYLVDLSVKLDEADVPEQGRWVVVTPWYEGLMLKDDRFVKAGNMSSEQRLLNGVIGQAAGFTVLKSNNAPLSKPEGGTENHKIIAGHGMAWSYADQATQVEAYRPEKRFADAVKGLHLYGAKVTRPEALAVLSAARPQ</sequence>
<organism evidence="1 2">
    <name type="scientific">Bacillus amyloliquefaciens</name>
    <name type="common">Bacillus velezensis</name>
    <dbReference type="NCBI Taxonomy" id="1390"/>
    <lineage>
        <taxon>Bacteria</taxon>
        <taxon>Bacillati</taxon>
        <taxon>Bacillota</taxon>
        <taxon>Bacilli</taxon>
        <taxon>Bacillales</taxon>
        <taxon>Bacillaceae</taxon>
        <taxon>Bacillus</taxon>
        <taxon>Bacillus amyloliquefaciens group</taxon>
    </lineage>
</organism>
<accession>A0AAP7TAD5</accession>
<evidence type="ECO:0000313" key="1">
    <source>
        <dbReference type="EMBL" id="OIK20304.1"/>
    </source>
</evidence>
<proteinExistence type="predicted"/>
<keyword evidence="1" id="KW-0167">Capsid protein</keyword>
<dbReference type="Proteomes" id="UP000180036">
    <property type="component" value="Unassembled WGS sequence"/>
</dbReference>
<dbReference type="EMBL" id="MOEA01000003">
    <property type="protein sequence ID" value="OIK20304.1"/>
    <property type="molecule type" value="Genomic_DNA"/>
</dbReference>
<dbReference type="AlphaFoldDB" id="A0AAP7TAD5"/>
<keyword evidence="1" id="KW-0946">Virion</keyword>
<gene>
    <name evidence="1" type="ORF">BKP66_11765</name>
</gene>
<comment type="caution">
    <text evidence="1">The sequence shown here is derived from an EMBL/GenBank/DDBJ whole genome shotgun (WGS) entry which is preliminary data.</text>
</comment>